<protein>
    <submittedName>
        <fullName evidence="2">Dienelactone hydrolase family protein</fullName>
    </submittedName>
</protein>
<evidence type="ECO:0000259" key="1">
    <source>
        <dbReference type="Pfam" id="PF01738"/>
    </source>
</evidence>
<dbReference type="Gene3D" id="3.40.50.1820">
    <property type="entry name" value="alpha/beta hydrolase"/>
    <property type="match status" value="1"/>
</dbReference>
<sequence length="252" mass="26845">MPHVQDSVFTPDGSCSVSLFLPATTHKVPGVVMYPDVGGSRPIFQKMAATMAGFGYAVLLPDMYYRHRGYPSFSMPSAFTDPTERARMMALGDSLIPDMMASDAVAYFDYLSTRAELCGNTFGVCGYCRGGRISLIVAGRCPDRVAAAASFHGSQLAADNPNSPHLLADRMRAKVYVAAADNDELFPPHQAATLQSALSAAGVDHTIETYTAEHGFAVPDNPGYDAAAARRHWDAVRDFFGSALAAHPGSGS</sequence>
<name>A0A447GGG1_9MYCO</name>
<reference evidence="3" key="1">
    <citation type="submission" date="2018-02" db="EMBL/GenBank/DDBJ databases">
        <authorList>
            <person name="Seth-Smith MB H."/>
            <person name="Seth-Smith H."/>
        </authorList>
    </citation>
    <scope>NUCLEOTIDE SEQUENCE [LARGE SCALE GENOMIC DNA]</scope>
</reference>
<keyword evidence="3" id="KW-1185">Reference proteome</keyword>
<dbReference type="RefSeq" id="WP_158017427.1">
    <property type="nucleotide sequence ID" value="NZ_CBCSKE010000018.1"/>
</dbReference>
<organism evidence="2 3">
    <name type="scientific">Mycobacterium basiliense</name>
    <dbReference type="NCBI Taxonomy" id="2094119"/>
    <lineage>
        <taxon>Bacteria</taxon>
        <taxon>Bacillati</taxon>
        <taxon>Actinomycetota</taxon>
        <taxon>Actinomycetes</taxon>
        <taxon>Mycobacteriales</taxon>
        <taxon>Mycobacteriaceae</taxon>
        <taxon>Mycobacterium</taxon>
    </lineage>
</organism>
<feature type="domain" description="Dienelactone hydrolase" evidence="1">
    <location>
        <begin position="19"/>
        <end position="243"/>
    </location>
</feature>
<dbReference type="InterPro" id="IPR002925">
    <property type="entry name" value="Dienelactn_hydro"/>
</dbReference>
<dbReference type="InterPro" id="IPR029058">
    <property type="entry name" value="AB_hydrolase_fold"/>
</dbReference>
<dbReference type="EMBL" id="LR130759">
    <property type="protein sequence ID" value="VDM89590.1"/>
    <property type="molecule type" value="Genomic_DNA"/>
</dbReference>
<dbReference type="PANTHER" id="PTHR46623">
    <property type="entry name" value="CARBOXYMETHYLENEBUTENOLIDASE-RELATED"/>
    <property type="match status" value="1"/>
</dbReference>
<gene>
    <name evidence="2" type="ORF">MB901379_03168</name>
</gene>
<dbReference type="GO" id="GO:0016787">
    <property type="term" value="F:hydrolase activity"/>
    <property type="evidence" value="ECO:0007669"/>
    <property type="project" value="UniProtKB-KW"/>
</dbReference>
<dbReference type="AlphaFoldDB" id="A0A447GGG1"/>
<evidence type="ECO:0000313" key="3">
    <source>
        <dbReference type="Proteomes" id="UP000269998"/>
    </source>
</evidence>
<dbReference type="SUPFAM" id="SSF53474">
    <property type="entry name" value="alpha/beta-Hydrolases"/>
    <property type="match status" value="1"/>
</dbReference>
<proteinExistence type="predicted"/>
<dbReference type="OrthoDB" id="9787933at2"/>
<dbReference type="Proteomes" id="UP000269998">
    <property type="component" value="Chromosome"/>
</dbReference>
<dbReference type="PANTHER" id="PTHR46623:SF10">
    <property type="entry name" value="CARBOXYMETHYLENEBUTENOLIDASE HOMOLOG"/>
    <property type="match status" value="1"/>
</dbReference>
<keyword evidence="2" id="KW-0378">Hydrolase</keyword>
<dbReference type="KEGG" id="mbai:MB901379_03168"/>
<dbReference type="Pfam" id="PF01738">
    <property type="entry name" value="DLH"/>
    <property type="match status" value="1"/>
</dbReference>
<evidence type="ECO:0000313" key="2">
    <source>
        <dbReference type="EMBL" id="VDM89590.1"/>
    </source>
</evidence>
<accession>A0A447GGG1</accession>
<dbReference type="InterPro" id="IPR051049">
    <property type="entry name" value="Dienelactone_hydrolase-like"/>
</dbReference>